<dbReference type="EMBL" id="BSRZ01000005">
    <property type="protein sequence ID" value="GLW64362.1"/>
    <property type="molecule type" value="Genomic_DNA"/>
</dbReference>
<evidence type="ECO:0000256" key="1">
    <source>
        <dbReference type="SAM" id="MobiDB-lite"/>
    </source>
</evidence>
<dbReference type="SUPFAM" id="SSF55073">
    <property type="entry name" value="Nucleotide cyclase"/>
    <property type="match status" value="1"/>
</dbReference>
<sequence length="247" mass="26849">MPLTWTTPTLRPVSPDELPDEVSRFPADDAADDETRLVSRLVLAIDVQGYSSRPASGQLEVQRDLCAAMERAAAATRLNRRDWYRQCAGDGELAVLPDGIDLAHVVGRFPLALERFLGEVNGSRGRGRRLRVRMAIHHGTLVLGPDASFGPAGDAPIVASRLLDARPLRQLLDERTDRDVALAVSVPVYEGVVSTGLCALPPHCFHPIRTTVKKKTYAGYVYDPDAGFPASPDSLLGNAIPFPKPHE</sequence>
<keyword evidence="3" id="KW-1185">Reference proteome</keyword>
<dbReference type="Gene3D" id="3.30.70.1230">
    <property type="entry name" value="Nucleotide cyclase"/>
    <property type="match status" value="1"/>
</dbReference>
<gene>
    <name evidence="2" type="ORF">Arub01_26060</name>
</gene>
<organism evidence="2 3">
    <name type="scientific">Actinomadura rubrobrunea</name>
    <dbReference type="NCBI Taxonomy" id="115335"/>
    <lineage>
        <taxon>Bacteria</taxon>
        <taxon>Bacillati</taxon>
        <taxon>Actinomycetota</taxon>
        <taxon>Actinomycetes</taxon>
        <taxon>Streptosporangiales</taxon>
        <taxon>Thermomonosporaceae</taxon>
        <taxon>Actinomadura</taxon>
    </lineage>
</organism>
<comment type="caution">
    <text evidence="2">The sequence shown here is derived from an EMBL/GenBank/DDBJ whole genome shotgun (WGS) entry which is preliminary data.</text>
</comment>
<proteinExistence type="predicted"/>
<dbReference type="InterPro" id="IPR029787">
    <property type="entry name" value="Nucleotide_cyclase"/>
</dbReference>
<accession>A0A9W6PX42</accession>
<evidence type="ECO:0008006" key="4">
    <source>
        <dbReference type="Google" id="ProtNLM"/>
    </source>
</evidence>
<reference evidence="2" key="1">
    <citation type="submission" date="2023-02" db="EMBL/GenBank/DDBJ databases">
        <title>Actinomadura rubrobrunea NBRC 14622.</title>
        <authorList>
            <person name="Ichikawa N."/>
            <person name="Sato H."/>
            <person name="Tonouchi N."/>
        </authorList>
    </citation>
    <scope>NUCLEOTIDE SEQUENCE</scope>
    <source>
        <strain evidence="2">NBRC 14622</strain>
    </source>
</reference>
<dbReference type="AlphaFoldDB" id="A0A9W6PX42"/>
<protein>
    <recommendedName>
        <fullName evidence="4">Guanylate cyclase domain-containing protein</fullName>
    </recommendedName>
</protein>
<evidence type="ECO:0000313" key="2">
    <source>
        <dbReference type="EMBL" id="GLW64362.1"/>
    </source>
</evidence>
<feature type="region of interest" description="Disordered" evidence="1">
    <location>
        <begin position="1"/>
        <end position="21"/>
    </location>
</feature>
<evidence type="ECO:0000313" key="3">
    <source>
        <dbReference type="Proteomes" id="UP001165124"/>
    </source>
</evidence>
<name>A0A9W6PX42_9ACTN</name>
<dbReference type="Proteomes" id="UP001165124">
    <property type="component" value="Unassembled WGS sequence"/>
</dbReference>